<feature type="transmembrane region" description="Helical" evidence="6">
    <location>
        <begin position="252"/>
        <end position="273"/>
    </location>
</feature>
<gene>
    <name evidence="8" type="ORF">BAY60_34145</name>
</gene>
<feature type="domain" description="Type II secretion system protein GspF" evidence="7">
    <location>
        <begin position="114"/>
        <end position="236"/>
    </location>
</feature>
<organism evidence="8 9">
    <name type="scientific">Prauserella muralis</name>
    <dbReference type="NCBI Taxonomy" id="588067"/>
    <lineage>
        <taxon>Bacteria</taxon>
        <taxon>Bacillati</taxon>
        <taxon>Actinomycetota</taxon>
        <taxon>Actinomycetes</taxon>
        <taxon>Pseudonocardiales</taxon>
        <taxon>Pseudonocardiaceae</taxon>
        <taxon>Prauserella</taxon>
    </lineage>
</organism>
<evidence type="ECO:0000256" key="4">
    <source>
        <dbReference type="ARBA" id="ARBA00022989"/>
    </source>
</evidence>
<evidence type="ECO:0000256" key="6">
    <source>
        <dbReference type="SAM" id="Phobius"/>
    </source>
</evidence>
<evidence type="ECO:0000313" key="9">
    <source>
        <dbReference type="Proteomes" id="UP000249915"/>
    </source>
</evidence>
<evidence type="ECO:0000256" key="3">
    <source>
        <dbReference type="ARBA" id="ARBA00022692"/>
    </source>
</evidence>
<evidence type="ECO:0000259" key="7">
    <source>
        <dbReference type="Pfam" id="PF00482"/>
    </source>
</evidence>
<dbReference type="AlphaFoldDB" id="A0A2V4AEE3"/>
<dbReference type="InterPro" id="IPR018076">
    <property type="entry name" value="T2SS_GspF_dom"/>
</dbReference>
<comment type="caution">
    <text evidence="8">The sequence shown here is derived from an EMBL/GenBank/DDBJ whole genome shotgun (WGS) entry which is preliminary data.</text>
</comment>
<evidence type="ECO:0000256" key="2">
    <source>
        <dbReference type="ARBA" id="ARBA00022475"/>
    </source>
</evidence>
<dbReference type="Pfam" id="PF00482">
    <property type="entry name" value="T2SSF"/>
    <property type="match status" value="1"/>
</dbReference>
<sequence length="311" mass="33214">MVDAMTATAALFGLLGAGVAVGVLLIVAGLRSRPAREASPSRLSSWLAARHDRTQVGWLVVAVLAGLAVGAVTGWVVAAILTVLAVVGLPRILGSNVDHKRHLERIEAIAGWTEMLRDTLVAAAGLEQAILATAPACPEAIREEITELAVRLERGERLAPSLRHLADQLRDPTADLVISALVLAAEHQARQLADLLGELASEAREQASMRMRVEAGRARTRTSVRVIVITTLSFASGLVLLNRGYLAPYDSAFGQIMLLFVGALFAASFAWLARIARLREPERFLTELATIRPHDADVHVDDLLTGQGASS</sequence>
<reference evidence="8 9" key="1">
    <citation type="submission" date="2016-07" db="EMBL/GenBank/DDBJ databases">
        <title>Draft genome sequence of Prauserella muralis DSM 45305, isolated from a mould-covered wall in an indoor environment.</title>
        <authorList>
            <person name="Ruckert C."/>
            <person name="Albersmeier A."/>
            <person name="Jiang C.-L."/>
            <person name="Jiang Y."/>
            <person name="Kalinowski J."/>
            <person name="Schneider O."/>
            <person name="Winkler A."/>
            <person name="Zotchev S.B."/>
        </authorList>
    </citation>
    <scope>NUCLEOTIDE SEQUENCE [LARGE SCALE GENOMIC DNA]</scope>
    <source>
        <strain evidence="8 9">DSM 45305</strain>
    </source>
</reference>
<dbReference type="Proteomes" id="UP000249915">
    <property type="component" value="Unassembled WGS sequence"/>
</dbReference>
<dbReference type="GO" id="GO:0005886">
    <property type="term" value="C:plasma membrane"/>
    <property type="evidence" value="ECO:0007669"/>
    <property type="project" value="UniProtKB-SubCell"/>
</dbReference>
<keyword evidence="2" id="KW-1003">Cell membrane</keyword>
<dbReference type="PANTHER" id="PTHR35007:SF3">
    <property type="entry name" value="POSSIBLE CONSERVED ALANINE RICH MEMBRANE PROTEIN"/>
    <property type="match status" value="1"/>
</dbReference>
<feature type="transmembrane region" description="Helical" evidence="6">
    <location>
        <begin position="226"/>
        <end position="246"/>
    </location>
</feature>
<comment type="subcellular location">
    <subcellularLocation>
        <location evidence="1">Cell membrane</location>
        <topology evidence="1">Multi-pass membrane protein</topology>
    </subcellularLocation>
</comment>
<evidence type="ECO:0000256" key="5">
    <source>
        <dbReference type="ARBA" id="ARBA00023136"/>
    </source>
</evidence>
<accession>A0A2V4AEE3</accession>
<keyword evidence="4 6" id="KW-1133">Transmembrane helix</keyword>
<keyword evidence="5 6" id="KW-0472">Membrane</keyword>
<protein>
    <submittedName>
        <fullName evidence="8">Pilus assembly protein TadB</fullName>
    </submittedName>
</protein>
<proteinExistence type="predicted"/>
<feature type="transmembrane region" description="Helical" evidence="6">
    <location>
        <begin position="56"/>
        <end position="89"/>
    </location>
</feature>
<evidence type="ECO:0000256" key="1">
    <source>
        <dbReference type="ARBA" id="ARBA00004651"/>
    </source>
</evidence>
<dbReference type="EMBL" id="MASW01000009">
    <property type="protein sequence ID" value="PXY17840.1"/>
    <property type="molecule type" value="Genomic_DNA"/>
</dbReference>
<evidence type="ECO:0000313" key="8">
    <source>
        <dbReference type="EMBL" id="PXY17840.1"/>
    </source>
</evidence>
<keyword evidence="3 6" id="KW-0812">Transmembrane</keyword>
<dbReference type="PANTHER" id="PTHR35007">
    <property type="entry name" value="INTEGRAL MEMBRANE PROTEIN-RELATED"/>
    <property type="match status" value="1"/>
</dbReference>
<name>A0A2V4AEE3_9PSEU</name>
<keyword evidence="9" id="KW-1185">Reference proteome</keyword>